<keyword evidence="3" id="KW-1185">Reference proteome</keyword>
<dbReference type="Proteomes" id="UP000276133">
    <property type="component" value="Unassembled WGS sequence"/>
</dbReference>
<evidence type="ECO:0000313" key="2">
    <source>
        <dbReference type="EMBL" id="RNA17855.1"/>
    </source>
</evidence>
<name>A0A3M7R3P5_BRAPC</name>
<keyword evidence="1" id="KW-0732">Signal</keyword>
<feature type="chain" id="PRO_5017962119" evidence="1">
    <location>
        <begin position="28"/>
        <end position="140"/>
    </location>
</feature>
<evidence type="ECO:0000256" key="1">
    <source>
        <dbReference type="SAM" id="SignalP"/>
    </source>
</evidence>
<evidence type="ECO:0000313" key="3">
    <source>
        <dbReference type="Proteomes" id="UP000276133"/>
    </source>
</evidence>
<dbReference type="EMBL" id="REGN01004362">
    <property type="protein sequence ID" value="RNA17855.1"/>
    <property type="molecule type" value="Genomic_DNA"/>
</dbReference>
<dbReference type="AlphaFoldDB" id="A0A3M7R3P5"/>
<organism evidence="2 3">
    <name type="scientific">Brachionus plicatilis</name>
    <name type="common">Marine rotifer</name>
    <name type="synonym">Brachionus muelleri</name>
    <dbReference type="NCBI Taxonomy" id="10195"/>
    <lineage>
        <taxon>Eukaryota</taxon>
        <taxon>Metazoa</taxon>
        <taxon>Spiralia</taxon>
        <taxon>Gnathifera</taxon>
        <taxon>Rotifera</taxon>
        <taxon>Eurotatoria</taxon>
        <taxon>Monogononta</taxon>
        <taxon>Pseudotrocha</taxon>
        <taxon>Ploima</taxon>
        <taxon>Brachionidae</taxon>
        <taxon>Brachionus</taxon>
    </lineage>
</organism>
<reference evidence="2 3" key="1">
    <citation type="journal article" date="2018" name="Sci. Rep.">
        <title>Genomic signatures of local adaptation to the degree of environmental predictability in rotifers.</title>
        <authorList>
            <person name="Franch-Gras L."/>
            <person name="Hahn C."/>
            <person name="Garcia-Roger E.M."/>
            <person name="Carmona M.J."/>
            <person name="Serra M."/>
            <person name="Gomez A."/>
        </authorList>
    </citation>
    <scope>NUCLEOTIDE SEQUENCE [LARGE SCALE GENOMIC DNA]</scope>
    <source>
        <strain evidence="2">HYR1</strain>
    </source>
</reference>
<proteinExistence type="predicted"/>
<sequence length="140" mass="16718">MPAVNPSSVLLNLQGIWLILLQTPADFVVIPNRIYGENRSYKYKLASKNNLQKKKNIEEIEKNRSIFLKRYEKFDQQNQLKLKINVLYEKLFIQIYNPNIIHKVCILGYKKTLYFFDSQNTYFMYPRIRTKNEGMENSSL</sequence>
<gene>
    <name evidence="2" type="ORF">BpHYR1_017549</name>
</gene>
<feature type="signal peptide" evidence="1">
    <location>
        <begin position="1"/>
        <end position="27"/>
    </location>
</feature>
<comment type="caution">
    <text evidence="2">The sequence shown here is derived from an EMBL/GenBank/DDBJ whole genome shotgun (WGS) entry which is preliminary data.</text>
</comment>
<accession>A0A3M7R3P5</accession>
<protein>
    <submittedName>
        <fullName evidence="2">Uncharacterized protein</fullName>
    </submittedName>
</protein>